<sequence length="52" mass="5649">PPARRTGPPMALRDAPSSCPALWRSLRCPAAELRLDLVLSSGQTFRWPTACA</sequence>
<evidence type="ECO:0000313" key="2">
    <source>
        <dbReference type="Proteomes" id="UP000694400"/>
    </source>
</evidence>
<name>A0A8B9TG38_ANAPL</name>
<organism evidence="1 2">
    <name type="scientific">Anas platyrhynchos</name>
    <name type="common">Mallard</name>
    <name type="synonym">Anas boschas</name>
    <dbReference type="NCBI Taxonomy" id="8839"/>
    <lineage>
        <taxon>Eukaryota</taxon>
        <taxon>Metazoa</taxon>
        <taxon>Chordata</taxon>
        <taxon>Craniata</taxon>
        <taxon>Vertebrata</taxon>
        <taxon>Euteleostomi</taxon>
        <taxon>Archelosauria</taxon>
        <taxon>Archosauria</taxon>
        <taxon>Dinosauria</taxon>
        <taxon>Saurischia</taxon>
        <taxon>Theropoda</taxon>
        <taxon>Coelurosauria</taxon>
        <taxon>Aves</taxon>
        <taxon>Neognathae</taxon>
        <taxon>Galloanserae</taxon>
        <taxon>Anseriformes</taxon>
        <taxon>Anatidae</taxon>
        <taxon>Anatinae</taxon>
        <taxon>Anas</taxon>
    </lineage>
</organism>
<dbReference type="AlphaFoldDB" id="A0A8B9TG38"/>
<dbReference type="Ensembl" id="ENSAPLT00020022598.1">
    <property type="protein sequence ID" value="ENSAPLP00020020928.1"/>
    <property type="gene ID" value="ENSAPLG00020014705.1"/>
</dbReference>
<dbReference type="SUPFAM" id="SSF55945">
    <property type="entry name" value="TATA-box binding protein-like"/>
    <property type="match status" value="1"/>
</dbReference>
<reference evidence="1" key="3">
    <citation type="submission" date="2025-09" db="UniProtKB">
        <authorList>
            <consortium name="Ensembl"/>
        </authorList>
    </citation>
    <scope>IDENTIFICATION</scope>
</reference>
<dbReference type="Gene3D" id="3.30.310.40">
    <property type="match status" value="1"/>
</dbReference>
<dbReference type="Proteomes" id="UP000694400">
    <property type="component" value="Chromosome 10"/>
</dbReference>
<accession>A0A8B9TG38</accession>
<reference evidence="1" key="1">
    <citation type="submission" date="2019-08" db="EMBL/GenBank/DDBJ databases">
        <title>Three high-quality genomes provides insights into domestication of ducks.</title>
        <authorList>
            <person name="Hou Z.C."/>
            <person name="Zhu F."/>
            <person name="Yin Z.T."/>
            <person name="Zhang F."/>
        </authorList>
    </citation>
    <scope>NUCLEOTIDE SEQUENCE [LARGE SCALE GENOMIC DNA]</scope>
</reference>
<proteinExistence type="predicted"/>
<evidence type="ECO:0000313" key="1">
    <source>
        <dbReference type="Ensembl" id="ENSAPLP00020020928.1"/>
    </source>
</evidence>
<reference evidence="1" key="2">
    <citation type="submission" date="2025-08" db="UniProtKB">
        <authorList>
            <consortium name="Ensembl"/>
        </authorList>
    </citation>
    <scope>IDENTIFICATION</scope>
</reference>
<protein>
    <submittedName>
        <fullName evidence="1">Uncharacterized protein</fullName>
    </submittedName>
</protein>